<dbReference type="Pfam" id="PF00583">
    <property type="entry name" value="Acetyltransf_1"/>
    <property type="match status" value="2"/>
</dbReference>
<evidence type="ECO:0000313" key="4">
    <source>
        <dbReference type="EMBL" id="GIF84867.1"/>
    </source>
</evidence>
<dbReference type="InterPro" id="IPR000182">
    <property type="entry name" value="GNAT_dom"/>
</dbReference>
<accession>A0A8J3NLC6</accession>
<protein>
    <submittedName>
        <fullName evidence="4">N-acetyltransferase</fullName>
    </submittedName>
</protein>
<dbReference type="InterPro" id="IPR016181">
    <property type="entry name" value="Acyl_CoA_acyltransferase"/>
</dbReference>
<gene>
    <name evidence="4" type="ORF">Cba03nite_62160</name>
</gene>
<dbReference type="GO" id="GO:0016747">
    <property type="term" value="F:acyltransferase activity, transferring groups other than amino-acyl groups"/>
    <property type="evidence" value="ECO:0007669"/>
    <property type="project" value="InterPro"/>
</dbReference>
<dbReference type="PROSITE" id="PS51186">
    <property type="entry name" value="GNAT"/>
    <property type="match status" value="2"/>
</dbReference>
<dbReference type="PANTHER" id="PTHR43877:SF1">
    <property type="entry name" value="ACETYLTRANSFERASE"/>
    <property type="match status" value="1"/>
</dbReference>
<comment type="caution">
    <text evidence="4">The sequence shown here is derived from an EMBL/GenBank/DDBJ whole genome shotgun (WGS) entry which is preliminary data.</text>
</comment>
<dbReference type="Gene3D" id="3.40.630.30">
    <property type="match status" value="1"/>
</dbReference>
<reference evidence="4 5" key="1">
    <citation type="submission" date="2021-01" db="EMBL/GenBank/DDBJ databases">
        <title>Whole genome shotgun sequence of Catellatospora bangladeshensis NBRC 107357.</title>
        <authorList>
            <person name="Komaki H."/>
            <person name="Tamura T."/>
        </authorList>
    </citation>
    <scope>NUCLEOTIDE SEQUENCE [LARGE SCALE GENOMIC DNA]</scope>
    <source>
        <strain evidence="4 5">NBRC 107357</strain>
    </source>
</reference>
<dbReference type="AlphaFoldDB" id="A0A8J3NLC6"/>
<keyword evidence="1" id="KW-0808">Transferase</keyword>
<dbReference type="EMBL" id="BONF01000041">
    <property type="protein sequence ID" value="GIF84867.1"/>
    <property type="molecule type" value="Genomic_DNA"/>
</dbReference>
<evidence type="ECO:0000256" key="2">
    <source>
        <dbReference type="ARBA" id="ARBA00023315"/>
    </source>
</evidence>
<sequence length="322" mass="34267">MAVTAFDPRLGLREQLACWHEVTSAAAGHDDPGHPAPPASVRFAELAALRPDGRVRHWLACAAGTPVGLAELFLSDRENLAWGFARVTVHPAHRRAGHGSALLAAARAAAAEAGRDTLVLDAAADSPGPAWAAALGARRVQRLWESEADLSVPVAPGDTAPPGYRLERWPDGVPEALLGAYAAAVDAMADSPDGGLGYVSAPNSPQHVRAVERHARQAGRARRVVAAVHEGSGAVAGLTVLEYPSLAPELAHQEDTVVVPAHRGHGLGLWVKAEMLRWLAADGGAVRRIRTTTEPSNVHMLRINERLGFRRIRTREQWTLPV</sequence>
<dbReference type="SUPFAM" id="SSF55729">
    <property type="entry name" value="Acyl-CoA N-acyltransferases (Nat)"/>
    <property type="match status" value="2"/>
</dbReference>
<dbReference type="CDD" id="cd04301">
    <property type="entry name" value="NAT_SF"/>
    <property type="match status" value="1"/>
</dbReference>
<feature type="domain" description="N-acetyltransferase" evidence="3">
    <location>
        <begin position="1"/>
        <end position="184"/>
    </location>
</feature>
<feature type="domain" description="N-acetyltransferase" evidence="3">
    <location>
        <begin position="183"/>
        <end position="322"/>
    </location>
</feature>
<dbReference type="PANTHER" id="PTHR43877">
    <property type="entry name" value="AMINOALKYLPHOSPHONATE N-ACETYLTRANSFERASE-RELATED-RELATED"/>
    <property type="match status" value="1"/>
</dbReference>
<organism evidence="4 5">
    <name type="scientific">Catellatospora bangladeshensis</name>
    <dbReference type="NCBI Taxonomy" id="310355"/>
    <lineage>
        <taxon>Bacteria</taxon>
        <taxon>Bacillati</taxon>
        <taxon>Actinomycetota</taxon>
        <taxon>Actinomycetes</taxon>
        <taxon>Micromonosporales</taxon>
        <taxon>Micromonosporaceae</taxon>
        <taxon>Catellatospora</taxon>
    </lineage>
</organism>
<evidence type="ECO:0000259" key="3">
    <source>
        <dbReference type="PROSITE" id="PS51186"/>
    </source>
</evidence>
<evidence type="ECO:0000256" key="1">
    <source>
        <dbReference type="ARBA" id="ARBA00022679"/>
    </source>
</evidence>
<dbReference type="Proteomes" id="UP000601223">
    <property type="component" value="Unassembled WGS sequence"/>
</dbReference>
<dbReference type="InterPro" id="IPR050832">
    <property type="entry name" value="Bact_Acetyltransf"/>
</dbReference>
<name>A0A8J3NLC6_9ACTN</name>
<keyword evidence="2" id="KW-0012">Acyltransferase</keyword>
<dbReference type="RefSeq" id="WP_203753822.1">
    <property type="nucleotide sequence ID" value="NZ_BONF01000041.1"/>
</dbReference>
<proteinExistence type="predicted"/>
<evidence type="ECO:0000313" key="5">
    <source>
        <dbReference type="Proteomes" id="UP000601223"/>
    </source>
</evidence>
<keyword evidence="5" id="KW-1185">Reference proteome</keyword>